<name>A0A4U8Q9X0_9FIRM</name>
<protein>
    <submittedName>
        <fullName evidence="2">PTS HPr component phosphorylation site</fullName>
    </submittedName>
</protein>
<organism evidence="2 3">
    <name type="scientific">Robinsoniella peoriensis</name>
    <dbReference type="NCBI Taxonomy" id="180332"/>
    <lineage>
        <taxon>Bacteria</taxon>
        <taxon>Bacillati</taxon>
        <taxon>Bacillota</taxon>
        <taxon>Clostridia</taxon>
        <taxon>Lachnospirales</taxon>
        <taxon>Lachnospiraceae</taxon>
        <taxon>Robinsoniella</taxon>
    </lineage>
</organism>
<keyword evidence="3" id="KW-1185">Reference proteome</keyword>
<evidence type="ECO:0000313" key="2">
    <source>
        <dbReference type="EMBL" id="TLD01003.1"/>
    </source>
</evidence>
<reference evidence="2 3" key="1">
    <citation type="journal article" date="2019" name="Anaerobe">
        <title>Detection of Robinsoniella peoriensis in multiple bone samples of a trauma patient.</title>
        <authorList>
            <person name="Schrottner P."/>
            <person name="Hartwich K."/>
            <person name="Bunk B."/>
            <person name="Schober I."/>
            <person name="Helbig S."/>
            <person name="Rudolph W.W."/>
            <person name="Gunzer F."/>
        </authorList>
    </citation>
    <scope>NUCLEOTIDE SEQUENCE [LARGE SCALE GENOMIC DNA]</scope>
    <source>
        <strain evidence="2 3">DSM 106044</strain>
    </source>
</reference>
<dbReference type="AlphaFoldDB" id="A0A4U8Q9X0"/>
<dbReference type="OrthoDB" id="2057714at2"/>
<dbReference type="InterPro" id="IPR035895">
    <property type="entry name" value="HPr-like_sf"/>
</dbReference>
<proteinExistence type="predicted"/>
<sequence length="76" mass="8590">MVNYTIKLKSFEDIYEFVKKCNQLDCDADLICGRATVDAKSLLGVFSLDINRSLKLAINTNNPFLAERIMEPYIAA</sequence>
<dbReference type="Pfam" id="PF00381">
    <property type="entry name" value="PTS-HPr"/>
    <property type="match status" value="1"/>
</dbReference>
<dbReference type="RefSeq" id="WP_027293650.1">
    <property type="nucleotide sequence ID" value="NZ_CABMJZ010000118.1"/>
</dbReference>
<dbReference type="STRING" id="180332.GCA_000797495_03893"/>
<dbReference type="Proteomes" id="UP000306509">
    <property type="component" value="Unassembled WGS sequence"/>
</dbReference>
<dbReference type="Gene3D" id="3.30.1340.10">
    <property type="entry name" value="HPr-like"/>
    <property type="match status" value="1"/>
</dbReference>
<evidence type="ECO:0000259" key="1">
    <source>
        <dbReference type="Pfam" id="PF00381"/>
    </source>
</evidence>
<accession>A0A4U8Q9X0</accession>
<gene>
    <name evidence="2" type="ORF">DSM106044_02205</name>
</gene>
<dbReference type="InterPro" id="IPR000032">
    <property type="entry name" value="HPr-like"/>
</dbReference>
<comment type="caution">
    <text evidence="2">The sequence shown here is derived from an EMBL/GenBank/DDBJ whole genome shotgun (WGS) entry which is preliminary data.</text>
</comment>
<dbReference type="EMBL" id="QGQD01000045">
    <property type="protein sequence ID" value="TLD01003.1"/>
    <property type="molecule type" value="Genomic_DNA"/>
</dbReference>
<evidence type="ECO:0000313" key="3">
    <source>
        <dbReference type="Proteomes" id="UP000306509"/>
    </source>
</evidence>
<feature type="domain" description="HPr" evidence="1">
    <location>
        <begin position="16"/>
        <end position="62"/>
    </location>
</feature>
<dbReference type="SUPFAM" id="SSF55594">
    <property type="entry name" value="HPr-like"/>
    <property type="match status" value="1"/>
</dbReference>